<name>A0A2W5NPB1_RHOSU</name>
<proteinExistence type="inferred from homology"/>
<feature type="domain" description="Alpha/beta hydrolase fold-3" evidence="3">
    <location>
        <begin position="142"/>
        <end position="343"/>
    </location>
</feature>
<dbReference type="SUPFAM" id="SSF53474">
    <property type="entry name" value="alpha/beta-Hydrolases"/>
    <property type="match status" value="1"/>
</dbReference>
<dbReference type="Pfam" id="PF07859">
    <property type="entry name" value="Abhydrolase_3"/>
    <property type="match status" value="1"/>
</dbReference>
<comment type="similarity">
    <text evidence="1">Belongs to the 'GDXG' lipolytic enzyme family.</text>
</comment>
<dbReference type="InterPro" id="IPR050300">
    <property type="entry name" value="GDXG_lipolytic_enzyme"/>
</dbReference>
<dbReference type="InterPro" id="IPR013094">
    <property type="entry name" value="AB_hydrolase_3"/>
</dbReference>
<dbReference type="GO" id="GO:0004806">
    <property type="term" value="F:triacylglycerol lipase activity"/>
    <property type="evidence" value="ECO:0007669"/>
    <property type="project" value="TreeGrafter"/>
</dbReference>
<accession>A0A2W5NPB1</accession>
<dbReference type="AlphaFoldDB" id="A0A2W5NPB1"/>
<dbReference type="InterPro" id="IPR029058">
    <property type="entry name" value="AB_hydrolase_fold"/>
</dbReference>
<gene>
    <name evidence="4" type="ORF">DI556_02640</name>
</gene>
<evidence type="ECO:0000256" key="2">
    <source>
        <dbReference type="ARBA" id="ARBA00022801"/>
    </source>
</evidence>
<dbReference type="InterPro" id="IPR006311">
    <property type="entry name" value="TAT_signal"/>
</dbReference>
<evidence type="ECO:0000313" key="5">
    <source>
        <dbReference type="Proteomes" id="UP000249185"/>
    </source>
</evidence>
<dbReference type="Gene3D" id="3.40.50.1820">
    <property type="entry name" value="alpha/beta hydrolase"/>
    <property type="match status" value="1"/>
</dbReference>
<dbReference type="Proteomes" id="UP000249185">
    <property type="component" value="Unassembled WGS sequence"/>
</dbReference>
<dbReference type="EMBL" id="QFPW01000001">
    <property type="protein sequence ID" value="PZQ52565.1"/>
    <property type="molecule type" value="Genomic_DNA"/>
</dbReference>
<dbReference type="PANTHER" id="PTHR48081:SF30">
    <property type="entry name" value="ACETYL-HYDROLASE LIPR-RELATED"/>
    <property type="match status" value="1"/>
</dbReference>
<reference evidence="4 5" key="1">
    <citation type="submission" date="2017-08" db="EMBL/GenBank/DDBJ databases">
        <title>Infants hospitalized years apart are colonized by the same room-sourced microbial strains.</title>
        <authorList>
            <person name="Brooks B."/>
            <person name="Olm M.R."/>
            <person name="Firek B.A."/>
            <person name="Baker R."/>
            <person name="Thomas B.C."/>
            <person name="Morowitz M.J."/>
            <person name="Banfield J.F."/>
        </authorList>
    </citation>
    <scope>NUCLEOTIDE SEQUENCE [LARGE SCALE GENOMIC DNA]</scope>
    <source>
        <strain evidence="4">S2_005_002_R2_34</strain>
    </source>
</reference>
<evidence type="ECO:0000256" key="1">
    <source>
        <dbReference type="ARBA" id="ARBA00010515"/>
    </source>
</evidence>
<sequence length="368" mass="37948">MTDETPVDPVTRRAAIAAQCAMGAALAASALIPEAGLARTLEATGTGPGRSLPARWLPVPDTVSPELRAVIARPLASGWDVIPTDAEGWRALAKASAEVAAPDIARIKDRLGVTVTPDTIAGVPVFRIEPPEVAPESEDRLLMHLHGGGYVLFPGEAGAGEGMLMAAHARTRVVSVDYRMPPDHPFPAAIEDAAAVYAALAAATGPERMAVFGASAGGGLTLALMLALKERGLPLPAAIAPGTPWCDLGGACDSLRANAFVDNVLVAGTGWISGAAPLYAGGRDLADPLISPINGDFSGLPPAILTSGTRDLLLSMTVRAHRRLRAAGVPAELQVFEGQSHAQFLEPFVPETAEALGEIGAFFARHLA</sequence>
<evidence type="ECO:0000313" key="4">
    <source>
        <dbReference type="EMBL" id="PZQ52565.1"/>
    </source>
</evidence>
<keyword evidence="2 4" id="KW-0378">Hydrolase</keyword>
<evidence type="ECO:0000259" key="3">
    <source>
        <dbReference type="Pfam" id="PF07859"/>
    </source>
</evidence>
<comment type="caution">
    <text evidence="4">The sequence shown here is derived from an EMBL/GenBank/DDBJ whole genome shotgun (WGS) entry which is preliminary data.</text>
</comment>
<dbReference type="PROSITE" id="PS51318">
    <property type="entry name" value="TAT"/>
    <property type="match status" value="1"/>
</dbReference>
<protein>
    <submittedName>
        <fullName evidence="4">Alpha/beta hydrolase</fullName>
    </submittedName>
</protein>
<dbReference type="PANTHER" id="PTHR48081">
    <property type="entry name" value="AB HYDROLASE SUPERFAMILY PROTEIN C4A8.06C"/>
    <property type="match status" value="1"/>
</dbReference>
<organism evidence="4 5">
    <name type="scientific">Rhodovulum sulfidophilum</name>
    <name type="common">Rhodobacter sulfidophilus</name>
    <dbReference type="NCBI Taxonomy" id="35806"/>
    <lineage>
        <taxon>Bacteria</taxon>
        <taxon>Pseudomonadati</taxon>
        <taxon>Pseudomonadota</taxon>
        <taxon>Alphaproteobacteria</taxon>
        <taxon>Rhodobacterales</taxon>
        <taxon>Paracoccaceae</taxon>
        <taxon>Rhodovulum</taxon>
    </lineage>
</organism>